<comment type="similarity">
    <text evidence="6">Belongs to the SRP19 family.</text>
</comment>
<keyword evidence="3 6" id="KW-0694">RNA-binding</keyword>
<dbReference type="InterPro" id="IPR036521">
    <property type="entry name" value="SRP19-like_sf"/>
</dbReference>
<dbReference type="NCBIfam" id="NF041311">
    <property type="entry name" value="Sig_rec_Srp19_Halo"/>
    <property type="match status" value="1"/>
</dbReference>
<dbReference type="Gene3D" id="3.30.56.30">
    <property type="entry name" value="Signal recognition particle, SRP19-like subunit"/>
    <property type="match status" value="1"/>
</dbReference>
<organism evidence="7 8">
    <name type="scientific">Halopenitus salinus</name>
    <dbReference type="NCBI Taxonomy" id="1198295"/>
    <lineage>
        <taxon>Archaea</taxon>
        <taxon>Methanobacteriati</taxon>
        <taxon>Methanobacteriota</taxon>
        <taxon>Stenosarchaea group</taxon>
        <taxon>Halobacteria</taxon>
        <taxon>Halobacteriales</taxon>
        <taxon>Haloferacaceae</taxon>
        <taxon>Halopenitus</taxon>
    </lineage>
</organism>
<dbReference type="Proteomes" id="UP001596296">
    <property type="component" value="Unassembled WGS sequence"/>
</dbReference>
<proteinExistence type="inferred from homology"/>
<protein>
    <recommendedName>
        <fullName evidence="6">Signal recognition particle 19 kDa protein</fullName>
        <shortName evidence="6">SRP19</shortName>
    </recommendedName>
</protein>
<comment type="subcellular location">
    <subcellularLocation>
        <location evidence="1 6">Cytoplasm</location>
    </subcellularLocation>
</comment>
<keyword evidence="5 6" id="KW-0687">Ribonucleoprotein</keyword>
<dbReference type="InterPro" id="IPR002778">
    <property type="entry name" value="Signal_recog_particle_SRP19"/>
</dbReference>
<comment type="caution">
    <text evidence="7">The sequence shown here is derived from an EMBL/GenBank/DDBJ whole genome shotgun (WGS) entry which is preliminary data.</text>
</comment>
<dbReference type="HAMAP" id="MF_00305">
    <property type="entry name" value="SRP19"/>
    <property type="match status" value="1"/>
</dbReference>
<evidence type="ECO:0000256" key="5">
    <source>
        <dbReference type="ARBA" id="ARBA00023274"/>
    </source>
</evidence>
<gene>
    <name evidence="6 7" type="primary">srp19</name>
    <name evidence="7" type="ORF">ACFQE9_11920</name>
</gene>
<dbReference type="PANTHER" id="PTHR17453:SF0">
    <property type="entry name" value="SIGNAL RECOGNITION PARTICLE 19 KDA PROTEIN"/>
    <property type="match status" value="1"/>
</dbReference>
<dbReference type="Pfam" id="PF01922">
    <property type="entry name" value="SRP19"/>
    <property type="match status" value="1"/>
</dbReference>
<evidence type="ECO:0000256" key="4">
    <source>
        <dbReference type="ARBA" id="ARBA00023135"/>
    </source>
</evidence>
<evidence type="ECO:0000256" key="2">
    <source>
        <dbReference type="ARBA" id="ARBA00022490"/>
    </source>
</evidence>
<dbReference type="PANTHER" id="PTHR17453">
    <property type="entry name" value="SIGNAL RECOGNITION PARTICLE 19 KD PROTEIN"/>
    <property type="match status" value="1"/>
</dbReference>
<dbReference type="InterPro" id="IPR022938">
    <property type="entry name" value="SRP19_arc-type"/>
</dbReference>
<dbReference type="EMBL" id="JBHSXL010000009">
    <property type="protein sequence ID" value="MFC6893305.1"/>
    <property type="molecule type" value="Genomic_DNA"/>
</dbReference>
<evidence type="ECO:0000256" key="6">
    <source>
        <dbReference type="HAMAP-Rule" id="MF_00305"/>
    </source>
</evidence>
<keyword evidence="8" id="KW-1185">Reference proteome</keyword>
<dbReference type="GO" id="GO:0006612">
    <property type="term" value="P:protein targeting to membrane"/>
    <property type="evidence" value="ECO:0007669"/>
    <property type="project" value="UniProtKB-UniRule"/>
</dbReference>
<reference evidence="7 8" key="1">
    <citation type="journal article" date="2019" name="Int. J. Syst. Evol. Microbiol.">
        <title>The Global Catalogue of Microorganisms (GCM) 10K type strain sequencing project: providing services to taxonomists for standard genome sequencing and annotation.</title>
        <authorList>
            <consortium name="The Broad Institute Genomics Platform"/>
            <consortium name="The Broad Institute Genome Sequencing Center for Infectious Disease"/>
            <person name="Wu L."/>
            <person name="Ma J."/>
        </authorList>
    </citation>
    <scope>NUCLEOTIDE SEQUENCE [LARGE SCALE GENOMIC DNA]</scope>
    <source>
        <strain evidence="7 8">SKJ47</strain>
    </source>
</reference>
<keyword evidence="2 6" id="KW-0963">Cytoplasm</keyword>
<sequence length="94" mass="10265">MVENVIYPAYLDADLSRSAGRRVAGDQALPDPTVDEIAEAVQQVGYDAVIERDASYSREHEARGRVLVRGTEDTTKNDLVQAVAAYVGLLRDDS</sequence>
<evidence type="ECO:0000313" key="7">
    <source>
        <dbReference type="EMBL" id="MFC6893305.1"/>
    </source>
</evidence>
<comment type="function">
    <text evidence="6">Involved in targeting and insertion of nascent membrane proteins into the cytoplasmic membrane. Binds directly to 7S RNA and mediates binding of the 54 kDa subunit of the SRP.</text>
</comment>
<evidence type="ECO:0000256" key="3">
    <source>
        <dbReference type="ARBA" id="ARBA00022884"/>
    </source>
</evidence>
<accession>A0ABD5UV72</accession>
<dbReference type="GO" id="GO:0048500">
    <property type="term" value="C:signal recognition particle"/>
    <property type="evidence" value="ECO:0007669"/>
    <property type="project" value="UniProtKB-UniRule"/>
</dbReference>
<dbReference type="InterPro" id="IPR053394">
    <property type="entry name" value="SRP19"/>
</dbReference>
<comment type="subunit">
    <text evidence="6">Part of the signal recognition particle protein translocation system, which is composed of SRP and FtsY. Archaeal SRP consists of a 7S RNA molecule of 300 nucleotides and two protein subunits: SRP54 and SRP19.</text>
</comment>
<evidence type="ECO:0000313" key="8">
    <source>
        <dbReference type="Proteomes" id="UP001596296"/>
    </source>
</evidence>
<dbReference type="RefSeq" id="WP_379744766.1">
    <property type="nucleotide sequence ID" value="NZ_JBHSVN010000001.1"/>
</dbReference>
<dbReference type="SUPFAM" id="SSF69695">
    <property type="entry name" value="SRP19"/>
    <property type="match status" value="1"/>
</dbReference>
<keyword evidence="4 6" id="KW-0733">Signal recognition particle</keyword>
<dbReference type="AlphaFoldDB" id="A0ABD5UV72"/>
<name>A0ABD5UV72_9EURY</name>
<dbReference type="GO" id="GO:0008312">
    <property type="term" value="F:7S RNA binding"/>
    <property type="evidence" value="ECO:0007669"/>
    <property type="project" value="UniProtKB-UniRule"/>
</dbReference>
<evidence type="ECO:0000256" key="1">
    <source>
        <dbReference type="ARBA" id="ARBA00004496"/>
    </source>
</evidence>